<dbReference type="EMBL" id="CAXAMN010018179">
    <property type="protein sequence ID" value="CAK9051984.1"/>
    <property type="molecule type" value="Genomic_DNA"/>
</dbReference>
<evidence type="ECO:0000256" key="2">
    <source>
        <dbReference type="SAM" id="MobiDB-lite"/>
    </source>
</evidence>
<feature type="coiled-coil region" evidence="1">
    <location>
        <begin position="223"/>
        <end position="250"/>
    </location>
</feature>
<sequence>YLEELKDRMRAKARAEGVHPTYKASETDILQGALEMHDTMVKLNSEKQTVLRVARACGWLHYRPDGAGNLVEAGRQPWAKDFPEGHSKLGPELLAQRGSFVREGKPVPLEKREEGQEEEGELQPARQFENETEQILELLQHPRERQNMPWLQKVSQTTSQKKARKDKQKKKGLKKEALEEWRKKAGKKSQKAAVQQVVPEASRGKGKKQKPSSKLKTSLKMKSSVARKLLKRAKKKAEKAKQAKEAHAEEEIADSTWVGKTAKVVGETGVALWQGSLVKVRKARTQTVLCDFQGQQRWMVKEDLECPVKP</sequence>
<reference evidence="3 4" key="1">
    <citation type="submission" date="2024-02" db="EMBL/GenBank/DDBJ databases">
        <authorList>
            <person name="Chen Y."/>
            <person name="Shah S."/>
            <person name="Dougan E. K."/>
            <person name="Thang M."/>
            <person name="Chan C."/>
        </authorList>
    </citation>
    <scope>NUCLEOTIDE SEQUENCE [LARGE SCALE GENOMIC DNA]</scope>
</reference>
<feature type="compositionally biased region" description="Basic residues" evidence="2">
    <location>
        <begin position="161"/>
        <end position="173"/>
    </location>
</feature>
<protein>
    <recommendedName>
        <fullName evidence="5">Ribosome biogenesis protein NOP53</fullName>
    </recommendedName>
</protein>
<keyword evidence="1" id="KW-0175">Coiled coil</keyword>
<accession>A0ABP0MPN7</accession>
<evidence type="ECO:0000313" key="4">
    <source>
        <dbReference type="Proteomes" id="UP001642484"/>
    </source>
</evidence>
<feature type="compositionally biased region" description="Basic residues" evidence="2">
    <location>
        <begin position="204"/>
        <end position="219"/>
    </location>
</feature>
<feature type="region of interest" description="Disordered" evidence="2">
    <location>
        <begin position="141"/>
        <end position="221"/>
    </location>
</feature>
<gene>
    <name evidence="3" type="ORF">CCMP2556_LOCUS26290</name>
</gene>
<feature type="non-terminal residue" evidence="3">
    <location>
        <position position="1"/>
    </location>
</feature>
<dbReference type="Proteomes" id="UP001642484">
    <property type="component" value="Unassembled WGS sequence"/>
</dbReference>
<organism evidence="3 4">
    <name type="scientific">Durusdinium trenchii</name>
    <dbReference type="NCBI Taxonomy" id="1381693"/>
    <lineage>
        <taxon>Eukaryota</taxon>
        <taxon>Sar</taxon>
        <taxon>Alveolata</taxon>
        <taxon>Dinophyceae</taxon>
        <taxon>Suessiales</taxon>
        <taxon>Symbiodiniaceae</taxon>
        <taxon>Durusdinium</taxon>
    </lineage>
</organism>
<feature type="region of interest" description="Disordered" evidence="2">
    <location>
        <begin position="83"/>
        <end position="129"/>
    </location>
</feature>
<proteinExistence type="predicted"/>
<feature type="non-terminal residue" evidence="3">
    <location>
        <position position="310"/>
    </location>
</feature>
<comment type="caution">
    <text evidence="3">The sequence shown here is derived from an EMBL/GenBank/DDBJ whole genome shotgun (WGS) entry which is preliminary data.</text>
</comment>
<evidence type="ECO:0000256" key="1">
    <source>
        <dbReference type="SAM" id="Coils"/>
    </source>
</evidence>
<evidence type="ECO:0008006" key="5">
    <source>
        <dbReference type="Google" id="ProtNLM"/>
    </source>
</evidence>
<name>A0ABP0MPN7_9DINO</name>
<keyword evidence="4" id="KW-1185">Reference proteome</keyword>
<evidence type="ECO:0000313" key="3">
    <source>
        <dbReference type="EMBL" id="CAK9051984.1"/>
    </source>
</evidence>
<feature type="compositionally biased region" description="Basic and acidic residues" evidence="2">
    <location>
        <begin position="100"/>
        <end position="114"/>
    </location>
</feature>
<feature type="compositionally biased region" description="Basic and acidic residues" evidence="2">
    <location>
        <begin position="174"/>
        <end position="183"/>
    </location>
</feature>